<evidence type="ECO:0000313" key="2">
    <source>
        <dbReference type="Proteomes" id="UP000198515"/>
    </source>
</evidence>
<organism evidence="1 2">
    <name type="scientific">Kosakonia oryziphila</name>
    <dbReference type="NCBI Taxonomy" id="1005667"/>
    <lineage>
        <taxon>Bacteria</taxon>
        <taxon>Pseudomonadati</taxon>
        <taxon>Pseudomonadota</taxon>
        <taxon>Gammaproteobacteria</taxon>
        <taxon>Enterobacterales</taxon>
        <taxon>Enterobacteriaceae</taxon>
        <taxon>Kosakonia</taxon>
    </lineage>
</organism>
<keyword evidence="2" id="KW-1185">Reference proteome</keyword>
<protein>
    <submittedName>
        <fullName evidence="1">Uncharacterized protein</fullName>
    </submittedName>
</protein>
<dbReference type="Proteomes" id="UP000198515">
    <property type="component" value="Unassembled WGS sequence"/>
</dbReference>
<accession>A0A1C4G0Z3</accession>
<proteinExistence type="predicted"/>
<dbReference type="EMBL" id="FMBC01000047">
    <property type="protein sequence ID" value="SCC61431.1"/>
    <property type="molecule type" value="Genomic_DNA"/>
</dbReference>
<dbReference type="AlphaFoldDB" id="A0A1C4G0Z3"/>
<sequence>MNLDITNDITFRKLGIFMTFMDDAVSRCAACSIPVLAFAQITLLTY</sequence>
<evidence type="ECO:0000313" key="1">
    <source>
        <dbReference type="EMBL" id="SCC61431.1"/>
    </source>
</evidence>
<gene>
    <name evidence="1" type="ORF">GA0061070_104731</name>
</gene>
<name>A0A1C4G0Z3_9ENTR</name>
<reference evidence="2" key="1">
    <citation type="submission" date="2016-08" db="EMBL/GenBank/DDBJ databases">
        <authorList>
            <person name="Varghese N."/>
            <person name="Submissions Spin"/>
        </authorList>
    </citation>
    <scope>NUCLEOTIDE SEQUENCE [LARGE SCALE GENOMIC DNA]</scope>
    <source>
        <strain evidence="2">REICA_142</strain>
    </source>
</reference>